<accession>A0ABD5MG74</accession>
<dbReference type="GO" id="GO:0016787">
    <property type="term" value="F:hydrolase activity"/>
    <property type="evidence" value="ECO:0007669"/>
    <property type="project" value="UniProtKB-ARBA"/>
</dbReference>
<dbReference type="PANTHER" id="PTHR10151">
    <property type="entry name" value="ECTONUCLEOTIDE PYROPHOSPHATASE/PHOSPHODIESTERASE"/>
    <property type="match status" value="1"/>
</dbReference>
<name>A0ABD5MG74_9EURY</name>
<evidence type="ECO:0000313" key="2">
    <source>
        <dbReference type="EMBL" id="MFB9822846.1"/>
    </source>
</evidence>
<gene>
    <name evidence="2" type="ORF">ACFFOL_01410</name>
</gene>
<dbReference type="AlphaFoldDB" id="A0ABD5MG74"/>
<feature type="region of interest" description="Disordered" evidence="1">
    <location>
        <begin position="509"/>
        <end position="543"/>
    </location>
</feature>
<organism evidence="2 3">
    <name type="scientific">Halobaculum roseum</name>
    <dbReference type="NCBI Taxonomy" id="2175149"/>
    <lineage>
        <taxon>Archaea</taxon>
        <taxon>Methanobacteriati</taxon>
        <taxon>Methanobacteriota</taxon>
        <taxon>Stenosarchaea group</taxon>
        <taxon>Halobacteria</taxon>
        <taxon>Halobacteriales</taxon>
        <taxon>Haloferacaceae</taxon>
        <taxon>Halobaculum</taxon>
    </lineage>
</organism>
<dbReference type="PANTHER" id="PTHR10151:SF120">
    <property type="entry name" value="BIS(5'-ADENOSYL)-TRIPHOSPHATASE"/>
    <property type="match status" value="1"/>
</dbReference>
<dbReference type="RefSeq" id="WP_222921937.1">
    <property type="nucleotide sequence ID" value="NZ_CP082286.1"/>
</dbReference>
<dbReference type="Gene3D" id="3.40.720.10">
    <property type="entry name" value="Alkaline Phosphatase, subunit A"/>
    <property type="match status" value="2"/>
</dbReference>
<dbReference type="InterPro" id="IPR002591">
    <property type="entry name" value="Phosphodiest/P_Trfase"/>
</dbReference>
<dbReference type="SUPFAM" id="SSF53649">
    <property type="entry name" value="Alkaline phosphatase-like"/>
    <property type="match status" value="1"/>
</dbReference>
<dbReference type="Pfam" id="PF01663">
    <property type="entry name" value="Phosphodiest"/>
    <property type="match status" value="1"/>
</dbReference>
<proteinExistence type="predicted"/>
<dbReference type="EMBL" id="JBHMAJ010000001">
    <property type="protein sequence ID" value="MFB9822846.1"/>
    <property type="molecule type" value="Genomic_DNA"/>
</dbReference>
<dbReference type="GeneID" id="67212176"/>
<comment type="caution">
    <text evidence="2">The sequence shown here is derived from an EMBL/GenBank/DDBJ whole genome shotgun (WGS) entry which is preliminary data.</text>
</comment>
<dbReference type="Proteomes" id="UP001589595">
    <property type="component" value="Unassembled WGS sequence"/>
</dbReference>
<feature type="compositionally biased region" description="Basic and acidic residues" evidence="1">
    <location>
        <begin position="516"/>
        <end position="536"/>
    </location>
</feature>
<protein>
    <submittedName>
        <fullName evidence="2">Alkaline phosphatase family protein</fullName>
    </submittedName>
</protein>
<reference evidence="2" key="1">
    <citation type="submission" date="2024-09" db="EMBL/GenBank/DDBJ databases">
        <authorList>
            <person name="Sun Q."/>
        </authorList>
    </citation>
    <scope>NUCLEOTIDE SEQUENCE [LARGE SCALE GENOMIC DNA]</scope>
    <source>
        <strain evidence="2">JCM 31273</strain>
    </source>
</reference>
<evidence type="ECO:0000256" key="1">
    <source>
        <dbReference type="SAM" id="MobiDB-lite"/>
    </source>
</evidence>
<dbReference type="InterPro" id="IPR017850">
    <property type="entry name" value="Alkaline_phosphatase_core_sf"/>
</dbReference>
<sequence>MKDQPSVVIFGLDGATFDLIDPLIDVGAMPNLSSLLNETASGTLRSTTPPLTGPAWTSFATGVHPGKHGIFDFTKFEGSLTEVSAATSSDISVETFYERIVDAGGTPILVNLPMSYPPQVDSPVLTSLLTQGDETVFPEEYRELEDEFGEFRVSPKGDAEDVGGSLPYVEDLIQVEETRFDWSRRLFQTEDWDLFFHLVSATDWIQHELYDELVSDLGTGDLSPAAERAVEGYEMFDEQIGWFREQLSEDDYFILLSDHGFRYYHSMFYLNGWLKKNGYLSVDEGGDASVAPTKKSQEKQQKQDVSRQIDLSRIAKTVSRYPKIFNTADWLYKRVSGYLPVDADLTYGDIDPANSKSKGWGGIYINDTDRFEDGIVSPEDRPEVAREIAEGLKSVVDPKTGEKVFDEVRLSKKVYDGPEADKAPDVVVTSTTHQVDNVMSDVIFRRQEHNGHAPEGIYSIDGPGVVESGGTADIVDIAPTVLALLDIGVPSNIDGSVLDDLFRESLQVDHVPPTTPERRGEPGESRDDSDVKERLSDLGYLDG</sequence>
<keyword evidence="3" id="KW-1185">Reference proteome</keyword>
<evidence type="ECO:0000313" key="3">
    <source>
        <dbReference type="Proteomes" id="UP001589595"/>
    </source>
</evidence>